<sequence>MNSSKLRKSCSRSNQGSSESERSINSRPETRNQMLTWYIPRFIASSRGITAHNNRIKKMAQSACQERQEALSPLHNNSKQLWDEYYTDDKIRSLPIPPSHFPRQLDSNPPHANNITHIFKSSNYPASVLYSRYGIPLFPINAQFDTAHKSDMVWHNKPLQSMFAHVGGTQRRHFTVAPDWRHLSKTL</sequence>
<dbReference type="InParanoid" id="A0A1X7U8V2"/>
<dbReference type="KEGG" id="aqu:100631956"/>
<dbReference type="EnsemblMetazoa" id="Aqu2.1.24377_001">
    <property type="protein sequence ID" value="Aqu2.1.24377_001"/>
    <property type="gene ID" value="Aqu2.1.24377"/>
</dbReference>
<evidence type="ECO:0000313" key="2">
    <source>
        <dbReference type="EnsemblMetazoa" id="Aqu2.1.24377_001"/>
    </source>
</evidence>
<reference evidence="3" key="1">
    <citation type="journal article" date="2010" name="Nature">
        <title>The Amphimedon queenslandica genome and the evolution of animal complexity.</title>
        <authorList>
            <person name="Srivastava M."/>
            <person name="Simakov O."/>
            <person name="Chapman J."/>
            <person name="Fahey B."/>
            <person name="Gauthier M.E."/>
            <person name="Mitros T."/>
            <person name="Richards G.S."/>
            <person name="Conaco C."/>
            <person name="Dacre M."/>
            <person name="Hellsten U."/>
            <person name="Larroux C."/>
            <person name="Putnam N.H."/>
            <person name="Stanke M."/>
            <person name="Adamska M."/>
            <person name="Darling A."/>
            <person name="Degnan S.M."/>
            <person name="Oakley T.H."/>
            <person name="Plachetzki D.C."/>
            <person name="Zhai Y."/>
            <person name="Adamski M."/>
            <person name="Calcino A."/>
            <person name="Cummins S.F."/>
            <person name="Goodstein D.M."/>
            <person name="Harris C."/>
            <person name="Jackson D.J."/>
            <person name="Leys S.P."/>
            <person name="Shu S."/>
            <person name="Woodcroft B.J."/>
            <person name="Vervoort M."/>
            <person name="Kosik K.S."/>
            <person name="Manning G."/>
            <person name="Degnan B.M."/>
            <person name="Rokhsar D.S."/>
        </authorList>
    </citation>
    <scope>NUCLEOTIDE SEQUENCE [LARGE SCALE GENOMIC DNA]</scope>
</reference>
<organism evidence="2">
    <name type="scientific">Amphimedon queenslandica</name>
    <name type="common">Sponge</name>
    <dbReference type="NCBI Taxonomy" id="400682"/>
    <lineage>
        <taxon>Eukaryota</taxon>
        <taxon>Metazoa</taxon>
        <taxon>Porifera</taxon>
        <taxon>Demospongiae</taxon>
        <taxon>Heteroscleromorpha</taxon>
        <taxon>Haplosclerida</taxon>
        <taxon>Niphatidae</taxon>
        <taxon>Amphimedon</taxon>
    </lineage>
</organism>
<feature type="region of interest" description="Disordered" evidence="1">
    <location>
        <begin position="1"/>
        <end position="28"/>
    </location>
</feature>
<name>A0A1X7U8V2_AMPQE</name>
<dbReference type="Proteomes" id="UP000007879">
    <property type="component" value="Unassembled WGS sequence"/>
</dbReference>
<reference evidence="2" key="2">
    <citation type="submission" date="2017-05" db="UniProtKB">
        <authorList>
            <consortium name="EnsemblMetazoa"/>
        </authorList>
    </citation>
    <scope>IDENTIFICATION</scope>
</reference>
<evidence type="ECO:0000313" key="3">
    <source>
        <dbReference type="Proteomes" id="UP000007879"/>
    </source>
</evidence>
<keyword evidence="3" id="KW-1185">Reference proteome</keyword>
<evidence type="ECO:0000256" key="1">
    <source>
        <dbReference type="SAM" id="MobiDB-lite"/>
    </source>
</evidence>
<feature type="compositionally biased region" description="Basic and acidic residues" evidence="1">
    <location>
        <begin position="19"/>
        <end position="28"/>
    </location>
</feature>
<gene>
    <name evidence="2" type="primary">100631956</name>
</gene>
<proteinExistence type="predicted"/>
<dbReference type="AlphaFoldDB" id="A0A1X7U8V2"/>
<dbReference type="EnsemblMetazoa" id="XM_003388556.3">
    <property type="protein sequence ID" value="XP_003388604.1"/>
    <property type="gene ID" value="LOC100631956"/>
</dbReference>
<accession>A0A1X7U8V2</accession>
<protein>
    <submittedName>
        <fullName evidence="2">Uncharacterized protein</fullName>
    </submittedName>
</protein>
<feature type="compositionally biased region" description="Basic residues" evidence="1">
    <location>
        <begin position="1"/>
        <end position="10"/>
    </location>
</feature>